<evidence type="ECO:0000313" key="6">
    <source>
        <dbReference type="Proteomes" id="UP000288096"/>
    </source>
</evidence>
<evidence type="ECO:0000256" key="3">
    <source>
        <dbReference type="PROSITE-ProRule" id="PRU00169"/>
    </source>
</evidence>
<organism evidence="5 6">
    <name type="scientific">Desulfonema ishimotonii</name>
    <dbReference type="NCBI Taxonomy" id="45657"/>
    <lineage>
        <taxon>Bacteria</taxon>
        <taxon>Pseudomonadati</taxon>
        <taxon>Thermodesulfobacteriota</taxon>
        <taxon>Desulfobacteria</taxon>
        <taxon>Desulfobacterales</taxon>
        <taxon>Desulfococcaceae</taxon>
        <taxon>Desulfonema</taxon>
    </lineage>
</organism>
<dbReference type="SUPFAM" id="SSF52172">
    <property type="entry name" value="CheY-like"/>
    <property type="match status" value="1"/>
</dbReference>
<comment type="caution">
    <text evidence="3">Lacks conserved residue(s) required for the propagation of feature annotation.</text>
</comment>
<dbReference type="Pfam" id="PF00072">
    <property type="entry name" value="Response_reg"/>
    <property type="match status" value="1"/>
</dbReference>
<dbReference type="Gene3D" id="3.40.50.2300">
    <property type="match status" value="1"/>
</dbReference>
<dbReference type="InterPro" id="IPR001789">
    <property type="entry name" value="Sig_transdc_resp-reg_receiver"/>
</dbReference>
<dbReference type="SMART" id="SM00448">
    <property type="entry name" value="REC"/>
    <property type="match status" value="1"/>
</dbReference>
<feature type="domain" description="Response regulatory" evidence="4">
    <location>
        <begin position="4"/>
        <end position="118"/>
    </location>
</feature>
<keyword evidence="6" id="KW-1185">Reference proteome</keyword>
<evidence type="ECO:0000313" key="5">
    <source>
        <dbReference type="EMBL" id="GBC60035.1"/>
    </source>
</evidence>
<protein>
    <submittedName>
        <fullName evidence="5">Response regulator</fullName>
    </submittedName>
</protein>
<evidence type="ECO:0000256" key="2">
    <source>
        <dbReference type="ARBA" id="ARBA00023012"/>
    </source>
</evidence>
<accession>A0A401FSV0</accession>
<dbReference type="Proteomes" id="UP000288096">
    <property type="component" value="Unassembled WGS sequence"/>
</dbReference>
<dbReference type="RefSeq" id="WP_166404895.1">
    <property type="nucleotide sequence ID" value="NZ_BEXT01000001.1"/>
</dbReference>
<evidence type="ECO:0000259" key="4">
    <source>
        <dbReference type="PROSITE" id="PS50110"/>
    </source>
</evidence>
<sequence>MFITLLIVDEDSPFRRNLFQRLRREKYDILLTGEKDEAGQMVRRKNIDVILINLDGMGREGLAILKTVKGISPSTEAIILNSSKQIALSIKGMKLGAFDDFLVPFDIESLISRIRDAYRRRTDTASGKKIKQPDTDRLK</sequence>
<name>A0A401FSV0_9BACT</name>
<reference evidence="6" key="1">
    <citation type="submission" date="2017-11" db="EMBL/GenBank/DDBJ databases">
        <authorList>
            <person name="Watanabe M."/>
            <person name="Kojima H."/>
        </authorList>
    </citation>
    <scope>NUCLEOTIDE SEQUENCE [LARGE SCALE GENOMIC DNA]</scope>
    <source>
        <strain evidence="6">Tokyo 01</strain>
    </source>
</reference>
<keyword evidence="2" id="KW-0902">Two-component regulatory system</keyword>
<gene>
    <name evidence="5" type="ORF">DENIS_0977</name>
</gene>
<keyword evidence="1" id="KW-0597">Phosphoprotein</keyword>
<reference evidence="6" key="2">
    <citation type="submission" date="2019-01" db="EMBL/GenBank/DDBJ databases">
        <title>Genome sequence of Desulfonema ishimotonii strain Tokyo 01.</title>
        <authorList>
            <person name="Fukui M."/>
        </authorList>
    </citation>
    <scope>NUCLEOTIDE SEQUENCE [LARGE SCALE GENOMIC DNA]</scope>
    <source>
        <strain evidence="6">Tokyo 01</strain>
    </source>
</reference>
<dbReference type="PANTHER" id="PTHR44591:SF14">
    <property type="entry name" value="PROTEIN PILG"/>
    <property type="match status" value="1"/>
</dbReference>
<dbReference type="PROSITE" id="PS50110">
    <property type="entry name" value="RESPONSE_REGULATORY"/>
    <property type="match status" value="1"/>
</dbReference>
<dbReference type="InterPro" id="IPR011006">
    <property type="entry name" value="CheY-like_superfamily"/>
</dbReference>
<dbReference type="PANTHER" id="PTHR44591">
    <property type="entry name" value="STRESS RESPONSE REGULATOR PROTEIN 1"/>
    <property type="match status" value="1"/>
</dbReference>
<comment type="caution">
    <text evidence="5">The sequence shown here is derived from an EMBL/GenBank/DDBJ whole genome shotgun (WGS) entry which is preliminary data.</text>
</comment>
<dbReference type="GO" id="GO:0000160">
    <property type="term" value="P:phosphorelay signal transduction system"/>
    <property type="evidence" value="ECO:0007669"/>
    <property type="project" value="UniProtKB-KW"/>
</dbReference>
<dbReference type="AlphaFoldDB" id="A0A401FSV0"/>
<proteinExistence type="predicted"/>
<dbReference type="EMBL" id="BEXT01000001">
    <property type="protein sequence ID" value="GBC60035.1"/>
    <property type="molecule type" value="Genomic_DNA"/>
</dbReference>
<evidence type="ECO:0000256" key="1">
    <source>
        <dbReference type="ARBA" id="ARBA00022553"/>
    </source>
</evidence>
<dbReference type="InterPro" id="IPR050595">
    <property type="entry name" value="Bact_response_regulator"/>
</dbReference>